<evidence type="ECO:0000313" key="1">
    <source>
        <dbReference type="EMBL" id="OCT92325.1"/>
    </source>
</evidence>
<dbReference type="Proteomes" id="UP000694892">
    <property type="component" value="Chromosome 2S"/>
</dbReference>
<sequence>MSAHPLIHIVTSGLLGTSPWRRYHSQLCAHACSIDVAGHGMAVAGHGMAVGGFGFASNKNENFLNPNLCIIKGDIKNVVLASF</sequence>
<name>A0A974DJI2_XENLA</name>
<protein>
    <submittedName>
        <fullName evidence="1">Uncharacterized protein</fullName>
    </submittedName>
</protein>
<dbReference type="AlphaFoldDB" id="A0A974DJI2"/>
<accession>A0A974DJI2</accession>
<organism evidence="1 2">
    <name type="scientific">Xenopus laevis</name>
    <name type="common">African clawed frog</name>
    <dbReference type="NCBI Taxonomy" id="8355"/>
    <lineage>
        <taxon>Eukaryota</taxon>
        <taxon>Metazoa</taxon>
        <taxon>Chordata</taxon>
        <taxon>Craniata</taxon>
        <taxon>Vertebrata</taxon>
        <taxon>Euteleostomi</taxon>
        <taxon>Amphibia</taxon>
        <taxon>Batrachia</taxon>
        <taxon>Anura</taxon>
        <taxon>Pipoidea</taxon>
        <taxon>Pipidae</taxon>
        <taxon>Xenopodinae</taxon>
        <taxon>Xenopus</taxon>
        <taxon>Xenopus</taxon>
    </lineage>
</organism>
<reference evidence="2" key="1">
    <citation type="journal article" date="2016" name="Nature">
        <title>Genome evolution in the allotetraploid frog Xenopus laevis.</title>
        <authorList>
            <person name="Session A.M."/>
            <person name="Uno Y."/>
            <person name="Kwon T."/>
            <person name="Chapman J.A."/>
            <person name="Toyoda A."/>
            <person name="Takahashi S."/>
            <person name="Fukui A."/>
            <person name="Hikosaka A."/>
            <person name="Suzuki A."/>
            <person name="Kondo M."/>
            <person name="van Heeringen S.J."/>
            <person name="Quigley I."/>
            <person name="Heinz S."/>
            <person name="Ogino H."/>
            <person name="Ochi H."/>
            <person name="Hellsten U."/>
            <person name="Lyons J.B."/>
            <person name="Simakov O."/>
            <person name="Putnam N."/>
            <person name="Stites J."/>
            <person name="Kuroki Y."/>
            <person name="Tanaka T."/>
            <person name="Michiue T."/>
            <person name="Watanabe M."/>
            <person name="Bogdanovic O."/>
            <person name="Lister R."/>
            <person name="Georgiou G."/>
            <person name="Paranjpe S.S."/>
            <person name="van Kruijsbergen I."/>
            <person name="Shu S."/>
            <person name="Carlson J."/>
            <person name="Kinoshita T."/>
            <person name="Ohta Y."/>
            <person name="Mawaribuchi S."/>
            <person name="Jenkins J."/>
            <person name="Grimwood J."/>
            <person name="Schmutz J."/>
            <person name="Mitros T."/>
            <person name="Mozaffari S.V."/>
            <person name="Suzuki Y."/>
            <person name="Haramoto Y."/>
            <person name="Yamamoto T.S."/>
            <person name="Takagi C."/>
            <person name="Heald R."/>
            <person name="Miller K."/>
            <person name="Haudenschild C."/>
            <person name="Kitzman J."/>
            <person name="Nakayama T."/>
            <person name="Izutsu Y."/>
            <person name="Robert J."/>
            <person name="Fortriede J."/>
            <person name="Burns K."/>
            <person name="Lotay V."/>
            <person name="Karimi K."/>
            <person name="Yasuoka Y."/>
            <person name="Dichmann D.S."/>
            <person name="Flajnik M.F."/>
            <person name="Houston D.W."/>
            <person name="Shendure J."/>
            <person name="DuPasquier L."/>
            <person name="Vize P.D."/>
            <person name="Zorn A.M."/>
            <person name="Ito M."/>
            <person name="Marcotte E.M."/>
            <person name="Wallingford J.B."/>
            <person name="Ito Y."/>
            <person name="Asashima M."/>
            <person name="Ueno N."/>
            <person name="Matsuda Y."/>
            <person name="Veenstra G.J."/>
            <person name="Fujiyama A."/>
            <person name="Harland R.M."/>
            <person name="Taira M."/>
            <person name="Rokhsar D.S."/>
        </authorList>
    </citation>
    <scope>NUCLEOTIDE SEQUENCE [LARGE SCALE GENOMIC DNA]</scope>
    <source>
        <strain evidence="2">J</strain>
    </source>
</reference>
<proteinExistence type="predicted"/>
<evidence type="ECO:0000313" key="2">
    <source>
        <dbReference type="Proteomes" id="UP000694892"/>
    </source>
</evidence>
<gene>
    <name evidence="1" type="ORF">XELAEV_18015382mg</name>
</gene>
<dbReference type="EMBL" id="CM004469">
    <property type="protein sequence ID" value="OCT92325.1"/>
    <property type="molecule type" value="Genomic_DNA"/>
</dbReference>